<dbReference type="Pfam" id="PF06985">
    <property type="entry name" value="HET"/>
    <property type="match status" value="1"/>
</dbReference>
<dbReference type="GeneID" id="92093072"/>
<sequence length="273" mass="30565">MGTPPKPSPVKAPLNMKSSSHTSVIRCELIETSLEDPPQYTALSYAWGDADDTVNIEVNGIRTRVTSSLQGALRALRRSDDTLLIWADAICIDQSNKAEQSSQVRPMATIYSKAESVVVWIGPRSPDSSSAIPLALELCNASDSEGKVESCIEKESNRDYFAALVNLFERDYWSRLWVVQEILSAKSVTVCCREGSIPWGVLQELMAVLERHEDILKHCFPSGFARGSRHRQSFAHILLSGRASQCWRARDIRRRGRRNTARYIANLSFEAHL</sequence>
<evidence type="ECO:0000313" key="3">
    <source>
        <dbReference type="Proteomes" id="UP001480595"/>
    </source>
</evidence>
<protein>
    <recommendedName>
        <fullName evidence="1">Heterokaryon incompatibility domain-containing protein</fullName>
    </recommendedName>
</protein>
<accession>A0ABR1UGY5</accession>
<organism evidence="2 3">
    <name type="scientific">Apiospora phragmitis</name>
    <dbReference type="NCBI Taxonomy" id="2905665"/>
    <lineage>
        <taxon>Eukaryota</taxon>
        <taxon>Fungi</taxon>
        <taxon>Dikarya</taxon>
        <taxon>Ascomycota</taxon>
        <taxon>Pezizomycotina</taxon>
        <taxon>Sordariomycetes</taxon>
        <taxon>Xylariomycetidae</taxon>
        <taxon>Amphisphaeriales</taxon>
        <taxon>Apiosporaceae</taxon>
        <taxon>Apiospora</taxon>
    </lineage>
</organism>
<feature type="domain" description="Heterokaryon incompatibility" evidence="1">
    <location>
        <begin position="40"/>
        <end position="181"/>
    </location>
</feature>
<reference evidence="2 3" key="1">
    <citation type="submission" date="2023-01" db="EMBL/GenBank/DDBJ databases">
        <title>Analysis of 21 Apiospora genomes using comparative genomics revels a genus with tremendous synthesis potential of carbohydrate active enzymes and secondary metabolites.</title>
        <authorList>
            <person name="Sorensen T."/>
        </authorList>
    </citation>
    <scope>NUCLEOTIDE SEQUENCE [LARGE SCALE GENOMIC DNA]</scope>
    <source>
        <strain evidence="2 3">CBS 135458</strain>
    </source>
</reference>
<evidence type="ECO:0000313" key="2">
    <source>
        <dbReference type="EMBL" id="KAK8058152.1"/>
    </source>
</evidence>
<dbReference type="PANTHER" id="PTHR24148:SF73">
    <property type="entry name" value="HET DOMAIN PROTEIN (AFU_ORTHOLOGUE AFUA_8G01020)"/>
    <property type="match status" value="1"/>
</dbReference>
<dbReference type="InterPro" id="IPR052895">
    <property type="entry name" value="HetReg/Transcr_Mod"/>
</dbReference>
<dbReference type="EMBL" id="JAQQWL010000009">
    <property type="protein sequence ID" value="KAK8058152.1"/>
    <property type="molecule type" value="Genomic_DNA"/>
</dbReference>
<dbReference type="RefSeq" id="XP_066713598.1">
    <property type="nucleotide sequence ID" value="XM_066860009.1"/>
</dbReference>
<proteinExistence type="predicted"/>
<name>A0ABR1UGY5_9PEZI</name>
<dbReference type="InterPro" id="IPR010730">
    <property type="entry name" value="HET"/>
</dbReference>
<gene>
    <name evidence="2" type="ORF">PG994_008600</name>
</gene>
<dbReference type="PANTHER" id="PTHR24148">
    <property type="entry name" value="ANKYRIN REPEAT DOMAIN-CONTAINING PROTEIN 39 HOMOLOG-RELATED"/>
    <property type="match status" value="1"/>
</dbReference>
<keyword evidence="3" id="KW-1185">Reference proteome</keyword>
<evidence type="ECO:0000259" key="1">
    <source>
        <dbReference type="Pfam" id="PF06985"/>
    </source>
</evidence>
<dbReference type="Proteomes" id="UP001480595">
    <property type="component" value="Unassembled WGS sequence"/>
</dbReference>
<comment type="caution">
    <text evidence="2">The sequence shown here is derived from an EMBL/GenBank/DDBJ whole genome shotgun (WGS) entry which is preliminary data.</text>
</comment>